<dbReference type="AlphaFoldDB" id="A0A1G7FRR0"/>
<evidence type="ECO:0000256" key="2">
    <source>
        <dbReference type="ARBA" id="ARBA00022741"/>
    </source>
</evidence>
<reference evidence="6" key="1">
    <citation type="submission" date="2016-10" db="EMBL/GenBank/DDBJ databases">
        <authorList>
            <person name="Varghese N."/>
            <person name="Submissions S."/>
        </authorList>
    </citation>
    <scope>NUCLEOTIDE SEQUENCE [LARGE SCALE GENOMIC DNA]</scope>
    <source>
        <strain evidence="6">CGMCC 1.9108</strain>
    </source>
</reference>
<dbReference type="GO" id="GO:1903805">
    <property type="term" value="P:L-valine import across plasma membrane"/>
    <property type="evidence" value="ECO:0007669"/>
    <property type="project" value="TreeGrafter"/>
</dbReference>
<dbReference type="GO" id="GO:0005524">
    <property type="term" value="F:ATP binding"/>
    <property type="evidence" value="ECO:0007669"/>
    <property type="project" value="UniProtKB-KW"/>
</dbReference>
<dbReference type="InterPro" id="IPR027417">
    <property type="entry name" value="P-loop_NTPase"/>
</dbReference>
<keyword evidence="1" id="KW-0813">Transport</keyword>
<dbReference type="Proteomes" id="UP000199628">
    <property type="component" value="Unassembled WGS sequence"/>
</dbReference>
<evidence type="ECO:0000313" key="6">
    <source>
        <dbReference type="Proteomes" id="UP000199628"/>
    </source>
</evidence>
<dbReference type="EMBL" id="FMZV01000040">
    <property type="protein sequence ID" value="SDE78607.1"/>
    <property type="molecule type" value="Genomic_DNA"/>
</dbReference>
<dbReference type="GO" id="GO:0005886">
    <property type="term" value="C:plasma membrane"/>
    <property type="evidence" value="ECO:0007669"/>
    <property type="project" value="TreeGrafter"/>
</dbReference>
<keyword evidence="3 5" id="KW-0067">ATP-binding</keyword>
<dbReference type="GO" id="GO:0015192">
    <property type="term" value="F:L-phenylalanine transmembrane transporter activity"/>
    <property type="evidence" value="ECO:0007669"/>
    <property type="project" value="TreeGrafter"/>
</dbReference>
<evidence type="ECO:0000256" key="1">
    <source>
        <dbReference type="ARBA" id="ARBA00022448"/>
    </source>
</evidence>
<keyword evidence="2" id="KW-0547">Nucleotide-binding</keyword>
<dbReference type="GO" id="GO:1903806">
    <property type="term" value="P:L-isoleucine import across plasma membrane"/>
    <property type="evidence" value="ECO:0007669"/>
    <property type="project" value="TreeGrafter"/>
</dbReference>
<dbReference type="GO" id="GO:0005304">
    <property type="term" value="F:L-valine transmembrane transporter activity"/>
    <property type="evidence" value="ECO:0007669"/>
    <property type="project" value="TreeGrafter"/>
</dbReference>
<dbReference type="STRING" id="639004.SAMN04488239_1408"/>
<dbReference type="Gene3D" id="3.40.50.300">
    <property type="entry name" value="P-loop containing nucleotide triphosphate hydrolases"/>
    <property type="match status" value="1"/>
</dbReference>
<dbReference type="GO" id="GO:0015808">
    <property type="term" value="P:L-alanine transport"/>
    <property type="evidence" value="ECO:0007669"/>
    <property type="project" value="TreeGrafter"/>
</dbReference>
<dbReference type="GO" id="GO:0042941">
    <property type="term" value="P:D-alanine transmembrane transport"/>
    <property type="evidence" value="ECO:0007669"/>
    <property type="project" value="TreeGrafter"/>
</dbReference>
<dbReference type="CDD" id="cd03219">
    <property type="entry name" value="ABC_Mj1267_LivG_branched"/>
    <property type="match status" value="1"/>
</dbReference>
<dbReference type="FunFam" id="3.40.50.300:FF:000421">
    <property type="entry name" value="Branched-chain amino acid ABC transporter ATP-binding protein"/>
    <property type="match status" value="1"/>
</dbReference>
<proteinExistence type="predicted"/>
<dbReference type="InterPro" id="IPR032823">
    <property type="entry name" value="BCA_ABC_TP_C"/>
</dbReference>
<feature type="domain" description="ABC transporter" evidence="4">
    <location>
        <begin position="5"/>
        <end position="254"/>
    </location>
</feature>
<sequence>MSGFLEIERLGKDYGGVKAVHDVSLTVGEGEIVSLIGPNGAGKTTLFNCITGTASASEGQVRYLGQDITHLPPHRIAEAGIRRTFQHIRLFREMTVMENVLVGAHLTTSSGIASGILRPAWQKKEEHAARARVLEVLEQFEERLLPRVDQKVKVLSYANQRRVEIARCLVSTPRLILLDEPTAGMNPHETQGIVELIFRLRDAGYTLLVVEHKMRLVMNVSDRVVVLDHGEKIAEGPPAEVTENPAVIEAYLGQRENAAIE</sequence>
<dbReference type="Pfam" id="PF12399">
    <property type="entry name" value="BCA_ABC_TP_C"/>
    <property type="match status" value="1"/>
</dbReference>
<dbReference type="RefSeq" id="WP_093038205.1">
    <property type="nucleotide sequence ID" value="NZ_FMZV01000040.1"/>
</dbReference>
<dbReference type="OrthoDB" id="9806149at2"/>
<dbReference type="Pfam" id="PF00005">
    <property type="entry name" value="ABC_tran"/>
    <property type="match status" value="1"/>
</dbReference>
<evidence type="ECO:0000256" key="3">
    <source>
        <dbReference type="ARBA" id="ARBA00022840"/>
    </source>
</evidence>
<accession>A0A1G7FRR0</accession>
<dbReference type="InterPro" id="IPR003439">
    <property type="entry name" value="ABC_transporter-like_ATP-bd"/>
</dbReference>
<dbReference type="GO" id="GO:0015188">
    <property type="term" value="F:L-isoleucine transmembrane transporter activity"/>
    <property type="evidence" value="ECO:0007669"/>
    <property type="project" value="TreeGrafter"/>
</dbReference>
<dbReference type="InterPro" id="IPR051120">
    <property type="entry name" value="ABC_AA/LPS_Transport"/>
</dbReference>
<dbReference type="GO" id="GO:0016887">
    <property type="term" value="F:ATP hydrolysis activity"/>
    <property type="evidence" value="ECO:0007669"/>
    <property type="project" value="InterPro"/>
</dbReference>
<organism evidence="5 6">
    <name type="scientific">Ruegeria marina</name>
    <dbReference type="NCBI Taxonomy" id="639004"/>
    <lineage>
        <taxon>Bacteria</taxon>
        <taxon>Pseudomonadati</taxon>
        <taxon>Pseudomonadota</taxon>
        <taxon>Alphaproteobacteria</taxon>
        <taxon>Rhodobacterales</taxon>
        <taxon>Roseobacteraceae</taxon>
        <taxon>Ruegeria</taxon>
    </lineage>
</organism>
<dbReference type="SUPFAM" id="SSF52540">
    <property type="entry name" value="P-loop containing nucleoside triphosphate hydrolases"/>
    <property type="match status" value="1"/>
</dbReference>
<evidence type="ECO:0000259" key="4">
    <source>
        <dbReference type="PROSITE" id="PS50893"/>
    </source>
</evidence>
<dbReference type="SMART" id="SM00382">
    <property type="entry name" value="AAA"/>
    <property type="match status" value="1"/>
</dbReference>
<dbReference type="PROSITE" id="PS50893">
    <property type="entry name" value="ABC_TRANSPORTER_2"/>
    <property type="match status" value="1"/>
</dbReference>
<dbReference type="PANTHER" id="PTHR45772">
    <property type="entry name" value="CONSERVED COMPONENT OF ABC TRANSPORTER FOR NATURAL AMINO ACIDS-RELATED"/>
    <property type="match status" value="1"/>
</dbReference>
<name>A0A1G7FRR0_9RHOB</name>
<gene>
    <name evidence="5" type="ORF">SAMN04488239_1408</name>
</gene>
<evidence type="ECO:0000313" key="5">
    <source>
        <dbReference type="EMBL" id="SDE78607.1"/>
    </source>
</evidence>
<keyword evidence="6" id="KW-1185">Reference proteome</keyword>
<protein>
    <submittedName>
        <fullName evidence="5">Branched-chain amino acid transport system ATP-binding protein</fullName>
    </submittedName>
</protein>
<dbReference type="PANTHER" id="PTHR45772:SF7">
    <property type="entry name" value="AMINO ACID ABC TRANSPORTER ATP-BINDING PROTEIN"/>
    <property type="match status" value="1"/>
</dbReference>
<dbReference type="InterPro" id="IPR003593">
    <property type="entry name" value="AAA+_ATPase"/>
</dbReference>